<dbReference type="EMBL" id="JARKIK010000043">
    <property type="protein sequence ID" value="KAK8736980.1"/>
    <property type="molecule type" value="Genomic_DNA"/>
</dbReference>
<dbReference type="GO" id="GO:0005794">
    <property type="term" value="C:Golgi apparatus"/>
    <property type="evidence" value="ECO:0007669"/>
    <property type="project" value="TreeGrafter"/>
</dbReference>
<feature type="transmembrane region" description="Helical" evidence="6">
    <location>
        <begin position="108"/>
        <end position="133"/>
    </location>
</feature>
<evidence type="ECO:0000256" key="2">
    <source>
        <dbReference type="ARBA" id="ARBA00009190"/>
    </source>
</evidence>
<dbReference type="InterPro" id="IPR049555">
    <property type="entry name" value="GDT1-like_CS"/>
</dbReference>
<dbReference type="GO" id="GO:0005384">
    <property type="term" value="F:manganese ion transmembrane transporter activity"/>
    <property type="evidence" value="ECO:0007669"/>
    <property type="project" value="TreeGrafter"/>
</dbReference>
<dbReference type="PANTHER" id="PTHR12608">
    <property type="entry name" value="TRANSMEMBRANE PROTEIN HTP-1 RELATED"/>
    <property type="match status" value="1"/>
</dbReference>
<feature type="transmembrane region" description="Helical" evidence="6">
    <location>
        <begin position="336"/>
        <end position="355"/>
    </location>
</feature>
<proteinExistence type="inferred from homology"/>
<keyword evidence="8" id="KW-1185">Reference proteome</keyword>
<keyword evidence="5 6" id="KW-0472">Membrane</keyword>
<name>A0AAW0WXF3_CHEQU</name>
<keyword evidence="6" id="KW-0732">Signal</keyword>
<evidence type="ECO:0000313" key="8">
    <source>
        <dbReference type="Proteomes" id="UP001445076"/>
    </source>
</evidence>
<evidence type="ECO:0000256" key="4">
    <source>
        <dbReference type="ARBA" id="ARBA00022989"/>
    </source>
</evidence>
<evidence type="ECO:0000256" key="1">
    <source>
        <dbReference type="ARBA" id="ARBA00004141"/>
    </source>
</evidence>
<gene>
    <name evidence="7" type="ORF">OTU49_004750</name>
</gene>
<dbReference type="Proteomes" id="UP001445076">
    <property type="component" value="Unassembled WGS sequence"/>
</dbReference>
<comment type="caution">
    <text evidence="7">The sequence shown here is derived from an EMBL/GenBank/DDBJ whole genome shotgun (WGS) entry which is preliminary data.</text>
</comment>
<evidence type="ECO:0000256" key="3">
    <source>
        <dbReference type="ARBA" id="ARBA00022692"/>
    </source>
</evidence>
<feature type="transmembrane region" description="Helical" evidence="6">
    <location>
        <begin position="139"/>
        <end position="156"/>
    </location>
</feature>
<comment type="similarity">
    <text evidence="2 6">Belongs to the GDT1 family.</text>
</comment>
<dbReference type="GO" id="GO:0015085">
    <property type="term" value="F:calcium ion transmembrane transporter activity"/>
    <property type="evidence" value="ECO:0007669"/>
    <property type="project" value="TreeGrafter"/>
</dbReference>
<organism evidence="7 8">
    <name type="scientific">Cherax quadricarinatus</name>
    <name type="common">Australian red claw crayfish</name>
    <dbReference type="NCBI Taxonomy" id="27406"/>
    <lineage>
        <taxon>Eukaryota</taxon>
        <taxon>Metazoa</taxon>
        <taxon>Ecdysozoa</taxon>
        <taxon>Arthropoda</taxon>
        <taxon>Crustacea</taxon>
        <taxon>Multicrustacea</taxon>
        <taxon>Malacostraca</taxon>
        <taxon>Eumalacostraca</taxon>
        <taxon>Eucarida</taxon>
        <taxon>Decapoda</taxon>
        <taxon>Pleocyemata</taxon>
        <taxon>Astacidea</taxon>
        <taxon>Parastacoidea</taxon>
        <taxon>Parastacidae</taxon>
        <taxon>Cherax</taxon>
    </lineage>
</organism>
<dbReference type="Pfam" id="PF01169">
    <property type="entry name" value="GDT1"/>
    <property type="match status" value="2"/>
</dbReference>
<dbReference type="PANTHER" id="PTHR12608:SF1">
    <property type="entry name" value="TRANSMEMBRANE PROTEIN 165"/>
    <property type="match status" value="1"/>
</dbReference>
<dbReference type="PROSITE" id="PS01214">
    <property type="entry name" value="UPF0016"/>
    <property type="match status" value="1"/>
</dbReference>
<feature type="transmembrane region" description="Helical" evidence="6">
    <location>
        <begin position="266"/>
        <end position="284"/>
    </location>
</feature>
<keyword evidence="4 6" id="KW-1133">Transmembrane helix</keyword>
<dbReference type="AlphaFoldDB" id="A0AAW0WXF3"/>
<feature type="chain" id="PRO_5043098353" description="GDT1 family protein" evidence="6">
    <location>
        <begin position="22"/>
        <end position="357"/>
    </location>
</feature>
<accession>A0AAW0WXF3</accession>
<evidence type="ECO:0000313" key="7">
    <source>
        <dbReference type="EMBL" id="KAK8736980.1"/>
    </source>
</evidence>
<feature type="signal peptide" evidence="6">
    <location>
        <begin position="1"/>
        <end position="21"/>
    </location>
</feature>
<dbReference type="InterPro" id="IPR001727">
    <property type="entry name" value="GDT1-like"/>
</dbReference>
<reference evidence="7 8" key="1">
    <citation type="journal article" date="2024" name="BMC Genomics">
        <title>Genome assembly of redclaw crayfish (Cherax quadricarinatus) provides insights into its immune adaptation and hypoxia tolerance.</title>
        <authorList>
            <person name="Liu Z."/>
            <person name="Zheng J."/>
            <person name="Li H."/>
            <person name="Fang K."/>
            <person name="Wang S."/>
            <person name="He J."/>
            <person name="Zhou D."/>
            <person name="Weng S."/>
            <person name="Chi M."/>
            <person name="Gu Z."/>
            <person name="He J."/>
            <person name="Li F."/>
            <person name="Wang M."/>
        </authorList>
    </citation>
    <scope>NUCLEOTIDE SEQUENCE [LARGE SCALE GENOMIC DNA]</scope>
    <source>
        <strain evidence="7">ZL_2023a</strain>
    </source>
</reference>
<dbReference type="GO" id="GO:0032468">
    <property type="term" value="P:Golgi calcium ion homeostasis"/>
    <property type="evidence" value="ECO:0007669"/>
    <property type="project" value="TreeGrafter"/>
</dbReference>
<dbReference type="GO" id="GO:0032472">
    <property type="term" value="P:Golgi calcium ion transport"/>
    <property type="evidence" value="ECO:0007669"/>
    <property type="project" value="TreeGrafter"/>
</dbReference>
<sequence length="357" mass="39394">MSLIVRVVVGVTLLLLGVVLADFQPIDVDPIMKKEQPDFEDDTGLGAVLVNGNGEKFSNSSHDGQGKEIADISFMSAFVSSLSMIVVTELGDKTFFIAAIMAMNHPRVTVFAGAMFALAFMHILSSLFGYVITWIPRTYTFYASTALFAIFGLKMLRDGWKMKPDEGQEELEEVQSDLRRREENYRRDSVDEAAVVYTPESRDDSEAACKRDCKADGEVAFKRETARDSEITFQRDLDESLTGSRRSVRSVEEGVAGTRQGRRRQLLFVISRVFFQAFTMTFLAEWGDRSQIATVVMAAREDVYGVITGGLLGHFLCTGLAVVGGRMIASKISVRTVTIIGGIIFLIFAVSSLIIGP</sequence>
<feature type="transmembrane region" description="Helical" evidence="6">
    <location>
        <begin position="304"/>
        <end position="324"/>
    </location>
</feature>
<comment type="subcellular location">
    <subcellularLocation>
        <location evidence="1 6">Membrane</location>
        <topology evidence="1 6">Multi-pass membrane protein</topology>
    </subcellularLocation>
</comment>
<protein>
    <recommendedName>
        <fullName evidence="6">GDT1 family protein</fullName>
    </recommendedName>
</protein>
<keyword evidence="3 6" id="KW-0812">Transmembrane</keyword>
<dbReference type="GO" id="GO:0016020">
    <property type="term" value="C:membrane"/>
    <property type="evidence" value="ECO:0007669"/>
    <property type="project" value="UniProtKB-SubCell"/>
</dbReference>
<evidence type="ECO:0000256" key="6">
    <source>
        <dbReference type="RuleBase" id="RU365102"/>
    </source>
</evidence>
<feature type="transmembrane region" description="Helical" evidence="6">
    <location>
        <begin position="69"/>
        <end position="87"/>
    </location>
</feature>
<evidence type="ECO:0000256" key="5">
    <source>
        <dbReference type="ARBA" id="ARBA00023136"/>
    </source>
</evidence>